<dbReference type="OrthoDB" id="204671at2157"/>
<evidence type="ECO:0000313" key="3">
    <source>
        <dbReference type="Proteomes" id="UP000628840"/>
    </source>
</evidence>
<protein>
    <recommendedName>
        <fullName evidence="4">Metal-dependent hydrolase</fullName>
    </recommendedName>
</protein>
<proteinExistence type="predicted"/>
<comment type="caution">
    <text evidence="2">The sequence shown here is derived from an EMBL/GenBank/DDBJ whole genome shotgun (WGS) entry which is preliminary data.</text>
</comment>
<keyword evidence="1" id="KW-1133">Transmembrane helix</keyword>
<organism evidence="2 3">
    <name type="scientific">Halarchaeum grantii</name>
    <dbReference type="NCBI Taxonomy" id="1193105"/>
    <lineage>
        <taxon>Archaea</taxon>
        <taxon>Methanobacteriati</taxon>
        <taxon>Methanobacteriota</taxon>
        <taxon>Stenosarchaea group</taxon>
        <taxon>Halobacteria</taxon>
        <taxon>Halobacteriales</taxon>
        <taxon>Halobacteriaceae</taxon>
    </lineage>
</organism>
<gene>
    <name evidence="2" type="ORF">GCM10009037_08810</name>
</gene>
<feature type="transmembrane region" description="Helical" evidence="1">
    <location>
        <begin position="60"/>
        <end position="85"/>
    </location>
</feature>
<evidence type="ECO:0000256" key="1">
    <source>
        <dbReference type="SAM" id="Phobius"/>
    </source>
</evidence>
<name>A0A830F7R2_9EURY</name>
<keyword evidence="3" id="KW-1185">Reference proteome</keyword>
<evidence type="ECO:0000313" key="2">
    <source>
        <dbReference type="EMBL" id="GGL27493.1"/>
    </source>
</evidence>
<dbReference type="AlphaFoldDB" id="A0A830F7R2"/>
<evidence type="ECO:0008006" key="4">
    <source>
        <dbReference type="Google" id="ProtNLM"/>
    </source>
</evidence>
<reference evidence="2 3" key="1">
    <citation type="journal article" date="2019" name="Int. J. Syst. Evol. Microbiol.">
        <title>The Global Catalogue of Microorganisms (GCM) 10K type strain sequencing project: providing services to taxonomists for standard genome sequencing and annotation.</title>
        <authorList>
            <consortium name="The Broad Institute Genomics Platform"/>
            <consortium name="The Broad Institute Genome Sequencing Center for Infectious Disease"/>
            <person name="Wu L."/>
            <person name="Ma J."/>
        </authorList>
    </citation>
    <scope>NUCLEOTIDE SEQUENCE [LARGE SCALE GENOMIC DNA]</scope>
    <source>
        <strain evidence="2 3">JCM 19585</strain>
    </source>
</reference>
<dbReference type="EMBL" id="BMPF01000001">
    <property type="protein sequence ID" value="GGL27493.1"/>
    <property type="molecule type" value="Genomic_DNA"/>
</dbReference>
<accession>A0A830F7R2</accession>
<keyword evidence="1" id="KW-0812">Transmembrane</keyword>
<sequence length="185" mass="19808">MMVTTHAAMGAALSALLLPLSPELAGVAALAAFCGGVFPDLDLLVGEHRRTLHYPDYYTLLAFGLAGVALLRPVAATVAVAAFVASAAVHSVADAFGGGLAPRPWVRDDHRGVYCRLRGRWVHPRHWVRWDGAPEDLALGGALALVCIAAFDGPVRWLVVLTLPVSATYTAVRKRLPEWAPWLLE</sequence>
<dbReference type="Proteomes" id="UP000628840">
    <property type="component" value="Unassembled WGS sequence"/>
</dbReference>
<keyword evidence="1" id="KW-0472">Membrane</keyword>